<dbReference type="GO" id="GO:0038023">
    <property type="term" value="F:signaling receptor activity"/>
    <property type="evidence" value="ECO:0007669"/>
    <property type="project" value="TreeGrafter"/>
</dbReference>
<dbReference type="AlphaFoldDB" id="A0A8M8UWA7"/>
<dbReference type="GO" id="GO:0010427">
    <property type="term" value="F:abscisic acid binding"/>
    <property type="evidence" value="ECO:0007669"/>
    <property type="project" value="TreeGrafter"/>
</dbReference>
<evidence type="ECO:0000313" key="1">
    <source>
        <dbReference type="Proteomes" id="UP000504604"/>
    </source>
</evidence>
<dbReference type="GO" id="GO:0004864">
    <property type="term" value="F:protein phosphatase inhibitor activity"/>
    <property type="evidence" value="ECO:0007669"/>
    <property type="project" value="TreeGrafter"/>
</dbReference>
<organism evidence="1 2">
    <name type="scientific">Sesamum indicum</name>
    <name type="common">Oriental sesame</name>
    <name type="synonym">Sesamum orientale</name>
    <dbReference type="NCBI Taxonomy" id="4182"/>
    <lineage>
        <taxon>Eukaryota</taxon>
        <taxon>Viridiplantae</taxon>
        <taxon>Streptophyta</taxon>
        <taxon>Embryophyta</taxon>
        <taxon>Tracheophyta</taxon>
        <taxon>Spermatophyta</taxon>
        <taxon>Magnoliopsida</taxon>
        <taxon>eudicotyledons</taxon>
        <taxon>Gunneridae</taxon>
        <taxon>Pentapetalae</taxon>
        <taxon>asterids</taxon>
        <taxon>lamiids</taxon>
        <taxon>Lamiales</taxon>
        <taxon>Pedaliaceae</taxon>
        <taxon>Sesamum</taxon>
    </lineage>
</organism>
<dbReference type="Gene3D" id="3.30.530.20">
    <property type="match status" value="1"/>
</dbReference>
<name>A0A8M8UWA7_SESIN</name>
<dbReference type="GeneID" id="105158716"/>
<dbReference type="Proteomes" id="UP000504604">
    <property type="component" value="Linkage group LG3"/>
</dbReference>
<reference evidence="2" key="1">
    <citation type="submission" date="2025-08" db="UniProtKB">
        <authorList>
            <consortium name="RefSeq"/>
        </authorList>
    </citation>
    <scope>IDENTIFICATION</scope>
</reference>
<sequence>MPHSIESIETVGGGNSVGVGCIRHTNFPDGAHFKFVKHRIDAIDTENYGLREMLNNDEIKAGKEQAMGLYKACEEYLATNTDVFA</sequence>
<dbReference type="GO" id="GO:0009738">
    <property type="term" value="P:abscisic acid-activated signaling pathway"/>
    <property type="evidence" value="ECO:0007669"/>
    <property type="project" value="TreeGrafter"/>
</dbReference>
<dbReference type="PANTHER" id="PTHR31213">
    <property type="entry name" value="OS08G0374000 PROTEIN-RELATED"/>
    <property type="match status" value="1"/>
</dbReference>
<accession>A0A8M8UWA7</accession>
<gene>
    <name evidence="2" type="primary">LOC105158716</name>
</gene>
<protein>
    <submittedName>
        <fullName evidence="2">Major pollen allergen Aln g 1-like</fullName>
    </submittedName>
</protein>
<dbReference type="PANTHER" id="PTHR31213:SF157">
    <property type="entry name" value="MAJOR ALLERGEN MAL D 1-LIKE"/>
    <property type="match status" value="1"/>
</dbReference>
<dbReference type="GO" id="GO:0005737">
    <property type="term" value="C:cytoplasm"/>
    <property type="evidence" value="ECO:0007669"/>
    <property type="project" value="TreeGrafter"/>
</dbReference>
<keyword evidence="1" id="KW-1185">Reference proteome</keyword>
<dbReference type="GO" id="GO:0005634">
    <property type="term" value="C:nucleus"/>
    <property type="evidence" value="ECO:0007669"/>
    <property type="project" value="TreeGrafter"/>
</dbReference>
<evidence type="ECO:0000313" key="2">
    <source>
        <dbReference type="RefSeq" id="XP_020548171.1"/>
    </source>
</evidence>
<dbReference type="RefSeq" id="XP_020548171.1">
    <property type="nucleotide sequence ID" value="XM_020692512.1"/>
</dbReference>
<dbReference type="SUPFAM" id="SSF55961">
    <property type="entry name" value="Bet v1-like"/>
    <property type="match status" value="1"/>
</dbReference>
<dbReference type="InterPro" id="IPR050279">
    <property type="entry name" value="Plant_def-hormone_signal"/>
</dbReference>
<dbReference type="KEGG" id="sind:105158716"/>
<proteinExistence type="predicted"/>
<dbReference type="InterPro" id="IPR023393">
    <property type="entry name" value="START-like_dom_sf"/>
</dbReference>